<evidence type="ECO:0000313" key="12">
    <source>
        <dbReference type="Proteomes" id="UP000019478"/>
    </source>
</evidence>
<organism evidence="11 12">
    <name type="scientific">Capronia epimyces CBS 606.96</name>
    <dbReference type="NCBI Taxonomy" id="1182542"/>
    <lineage>
        <taxon>Eukaryota</taxon>
        <taxon>Fungi</taxon>
        <taxon>Dikarya</taxon>
        <taxon>Ascomycota</taxon>
        <taxon>Pezizomycotina</taxon>
        <taxon>Eurotiomycetes</taxon>
        <taxon>Chaetothyriomycetidae</taxon>
        <taxon>Chaetothyriales</taxon>
        <taxon>Herpotrichiellaceae</taxon>
        <taxon>Capronia</taxon>
    </lineage>
</organism>
<evidence type="ECO:0000256" key="9">
    <source>
        <dbReference type="SAM" id="MobiDB-lite"/>
    </source>
</evidence>
<evidence type="ECO:0000256" key="6">
    <source>
        <dbReference type="ARBA" id="ARBA00022771"/>
    </source>
</evidence>
<dbReference type="GeneID" id="19166591"/>
<feature type="compositionally biased region" description="Low complexity" evidence="9">
    <location>
        <begin position="290"/>
        <end position="302"/>
    </location>
</feature>
<feature type="compositionally biased region" description="Basic and acidic residues" evidence="9">
    <location>
        <begin position="232"/>
        <end position="243"/>
    </location>
</feature>
<feature type="compositionally biased region" description="Basic and acidic residues" evidence="9">
    <location>
        <begin position="422"/>
        <end position="434"/>
    </location>
</feature>
<accession>W9Z4I3</accession>
<evidence type="ECO:0000256" key="8">
    <source>
        <dbReference type="ARBA" id="ARBA00022833"/>
    </source>
</evidence>
<keyword evidence="12" id="KW-1185">Reference proteome</keyword>
<feature type="region of interest" description="Disordered" evidence="9">
    <location>
        <begin position="213"/>
        <end position="335"/>
    </location>
</feature>
<dbReference type="Gene3D" id="1.20.120.1750">
    <property type="match status" value="1"/>
</dbReference>
<evidence type="ECO:0000256" key="5">
    <source>
        <dbReference type="ARBA" id="ARBA00022737"/>
    </source>
</evidence>
<keyword evidence="8" id="KW-0862">Zinc</keyword>
<keyword evidence="7" id="KW-0833">Ubl conjugation pathway</keyword>
<evidence type="ECO:0000313" key="11">
    <source>
        <dbReference type="EMBL" id="EXJ89394.1"/>
    </source>
</evidence>
<dbReference type="GO" id="GO:0061630">
    <property type="term" value="F:ubiquitin protein ligase activity"/>
    <property type="evidence" value="ECO:0007669"/>
    <property type="project" value="UniProtKB-EC"/>
</dbReference>
<dbReference type="InterPro" id="IPR002867">
    <property type="entry name" value="IBR_dom"/>
</dbReference>
<keyword evidence="5" id="KW-0677">Repeat</keyword>
<dbReference type="eggNOG" id="KOG1812">
    <property type="taxonomic scope" value="Eukaryota"/>
</dbReference>
<dbReference type="InterPro" id="IPR031127">
    <property type="entry name" value="E3_UB_ligase_RBR"/>
</dbReference>
<proteinExistence type="predicted"/>
<dbReference type="STRING" id="1182542.W9Z4I3"/>
<evidence type="ECO:0000259" key="10">
    <source>
        <dbReference type="PROSITE" id="PS51873"/>
    </source>
</evidence>
<protein>
    <recommendedName>
        <fullName evidence="2">RBR-type E3 ubiquitin transferase</fullName>
        <ecNumber evidence="2">2.3.2.31</ecNumber>
    </recommendedName>
</protein>
<name>W9Z4I3_9EURO</name>
<dbReference type="GO" id="GO:0016567">
    <property type="term" value="P:protein ubiquitination"/>
    <property type="evidence" value="ECO:0007669"/>
    <property type="project" value="InterPro"/>
</dbReference>
<dbReference type="Proteomes" id="UP000019478">
    <property type="component" value="Unassembled WGS sequence"/>
</dbReference>
<keyword evidence="6" id="KW-0863">Zinc-finger</keyword>
<evidence type="ECO:0000256" key="4">
    <source>
        <dbReference type="ARBA" id="ARBA00022723"/>
    </source>
</evidence>
<comment type="catalytic activity">
    <reaction evidence="1">
        <text>[E2 ubiquitin-conjugating enzyme]-S-ubiquitinyl-L-cysteine + [acceptor protein]-L-lysine = [E2 ubiquitin-conjugating enzyme]-L-cysteine + [acceptor protein]-N(6)-ubiquitinyl-L-lysine.</text>
        <dbReference type="EC" id="2.3.2.31"/>
    </reaction>
</comment>
<dbReference type="SUPFAM" id="SSF57850">
    <property type="entry name" value="RING/U-box"/>
    <property type="match status" value="1"/>
</dbReference>
<dbReference type="InterPro" id="IPR044066">
    <property type="entry name" value="TRIAD_supradom"/>
</dbReference>
<sequence length="487" mass="53067">MDNLPDYSMVCPICDNVIEGPYSTPCIQCARPYCYDCVRTCFRTALHDINSMPAKCCRAILHHEVARGILPDGEFETYKMKLDELGTINPLYCPVPTCSTFISPRMFDVDAAKVSCPTCSTVICTKCKQSLAATPTTPDGDHVCAKDLSRQAILDTFGYKTCPKCGTGIMKMFGCPHIRCQCGAHWCWACQRPITVCYENPCSDSDAYDAFQNGNDNGNDNDNDNENNNDNDGNRDDGDEVLRETMQGPAHLSTEEIPPTSHPTPPVAEEGTPEPSASVPPPAPDPAPASAPASVPASASRSEPSERASSRPVNLDDPDTADWEAMSLDFGEDPPDDEFWDIWGCSHRFEAFQQSQVPEFWLVGVDPAKDHDIQVECMACFTKVSVWEDEDEDGATTTEAKAVDGDRGSKSYSGQPAPAPKADTDNDKGKENEPRLPPSAADADPHPDSEKTRSAFRCEVCCVIFCAKCKRAAAARIDDAERATSET</sequence>
<feature type="region of interest" description="Disordered" evidence="9">
    <location>
        <begin position="390"/>
        <end position="451"/>
    </location>
</feature>
<dbReference type="GO" id="GO:0008270">
    <property type="term" value="F:zinc ion binding"/>
    <property type="evidence" value="ECO:0007669"/>
    <property type="project" value="UniProtKB-KW"/>
</dbReference>
<feature type="compositionally biased region" description="Acidic residues" evidence="9">
    <location>
        <begin position="219"/>
        <end position="229"/>
    </location>
</feature>
<evidence type="ECO:0000256" key="3">
    <source>
        <dbReference type="ARBA" id="ARBA00022679"/>
    </source>
</evidence>
<keyword evidence="3" id="KW-0808">Transferase</keyword>
<gene>
    <name evidence="11" type="ORF">A1O3_02461</name>
</gene>
<evidence type="ECO:0000256" key="7">
    <source>
        <dbReference type="ARBA" id="ARBA00022786"/>
    </source>
</evidence>
<dbReference type="PROSITE" id="PS51873">
    <property type="entry name" value="TRIAD"/>
    <property type="match status" value="1"/>
</dbReference>
<dbReference type="EC" id="2.3.2.31" evidence="2"/>
<feature type="domain" description="RING-type" evidence="10">
    <location>
        <begin position="7"/>
        <end position="206"/>
    </location>
</feature>
<dbReference type="Pfam" id="PF26200">
    <property type="entry name" value="Rcat_RNF216"/>
    <property type="match status" value="1"/>
</dbReference>
<dbReference type="AlphaFoldDB" id="W9Z4I3"/>
<evidence type="ECO:0000256" key="1">
    <source>
        <dbReference type="ARBA" id="ARBA00001798"/>
    </source>
</evidence>
<comment type="caution">
    <text evidence="11">The sequence shown here is derived from an EMBL/GenBank/DDBJ whole genome shotgun (WGS) entry which is preliminary data.</text>
</comment>
<dbReference type="PANTHER" id="PTHR11685">
    <property type="entry name" value="RBR FAMILY RING FINGER AND IBR DOMAIN-CONTAINING"/>
    <property type="match status" value="1"/>
</dbReference>
<feature type="compositionally biased region" description="Pro residues" evidence="9">
    <location>
        <begin position="278"/>
        <end position="289"/>
    </location>
</feature>
<reference evidence="11 12" key="1">
    <citation type="submission" date="2013-03" db="EMBL/GenBank/DDBJ databases">
        <title>The Genome Sequence of Capronia epimyces CBS 606.96.</title>
        <authorList>
            <consortium name="The Broad Institute Genomics Platform"/>
            <person name="Cuomo C."/>
            <person name="de Hoog S."/>
            <person name="Gorbushina A."/>
            <person name="Walker B."/>
            <person name="Young S.K."/>
            <person name="Zeng Q."/>
            <person name="Gargeya S."/>
            <person name="Fitzgerald M."/>
            <person name="Haas B."/>
            <person name="Abouelleil A."/>
            <person name="Allen A.W."/>
            <person name="Alvarado L."/>
            <person name="Arachchi H.M."/>
            <person name="Berlin A.M."/>
            <person name="Chapman S.B."/>
            <person name="Gainer-Dewar J."/>
            <person name="Goldberg J."/>
            <person name="Griggs A."/>
            <person name="Gujja S."/>
            <person name="Hansen M."/>
            <person name="Howarth C."/>
            <person name="Imamovic A."/>
            <person name="Ireland A."/>
            <person name="Larimer J."/>
            <person name="McCowan C."/>
            <person name="Murphy C."/>
            <person name="Pearson M."/>
            <person name="Poon T.W."/>
            <person name="Priest M."/>
            <person name="Roberts A."/>
            <person name="Saif S."/>
            <person name="Shea T."/>
            <person name="Sisk P."/>
            <person name="Sykes S."/>
            <person name="Wortman J."/>
            <person name="Nusbaum C."/>
            <person name="Birren B."/>
        </authorList>
    </citation>
    <scope>NUCLEOTIDE SEQUENCE [LARGE SCALE GENOMIC DNA]</scope>
    <source>
        <strain evidence="11 12">CBS 606.96</strain>
    </source>
</reference>
<dbReference type="HOGENOM" id="CLU_027964_0_0_1"/>
<evidence type="ECO:0000256" key="2">
    <source>
        <dbReference type="ARBA" id="ARBA00012251"/>
    </source>
</evidence>
<dbReference type="EMBL" id="AMGY01000002">
    <property type="protein sequence ID" value="EXJ89394.1"/>
    <property type="molecule type" value="Genomic_DNA"/>
</dbReference>
<dbReference type="RefSeq" id="XP_007730791.1">
    <property type="nucleotide sequence ID" value="XM_007732601.1"/>
</dbReference>
<dbReference type="OrthoDB" id="10009520at2759"/>
<dbReference type="Pfam" id="PF01485">
    <property type="entry name" value="IBR"/>
    <property type="match status" value="1"/>
</dbReference>
<dbReference type="CDD" id="cd20336">
    <property type="entry name" value="Rcat_RBR"/>
    <property type="match status" value="1"/>
</dbReference>
<keyword evidence="4" id="KW-0479">Metal-binding</keyword>